<dbReference type="Pfam" id="PF21805">
    <property type="entry name" value="Imm5_like"/>
    <property type="match status" value="1"/>
</dbReference>
<dbReference type="EMBL" id="DVIT01000013">
    <property type="protein sequence ID" value="HIS46574.1"/>
    <property type="molecule type" value="Genomic_DNA"/>
</dbReference>
<reference evidence="2" key="2">
    <citation type="journal article" date="2021" name="PeerJ">
        <title>Extensive microbial diversity within the chicken gut microbiome revealed by metagenomics and culture.</title>
        <authorList>
            <person name="Gilroy R."/>
            <person name="Ravi A."/>
            <person name="Getino M."/>
            <person name="Pursley I."/>
            <person name="Horton D.L."/>
            <person name="Alikhan N.F."/>
            <person name="Baker D."/>
            <person name="Gharbi K."/>
            <person name="Hall N."/>
            <person name="Watson M."/>
            <person name="Adriaenssens E.M."/>
            <person name="Foster-Nyarko E."/>
            <person name="Jarju S."/>
            <person name="Secka A."/>
            <person name="Antonio M."/>
            <person name="Oren A."/>
            <person name="Chaudhuri R.R."/>
            <person name="La Ragione R."/>
            <person name="Hildebrand F."/>
            <person name="Pallen M.J."/>
        </authorList>
    </citation>
    <scope>NUCLEOTIDE SEQUENCE</scope>
    <source>
        <strain evidence="2">CHK178-757</strain>
    </source>
</reference>
<gene>
    <name evidence="2" type="ORF">IAB46_03265</name>
</gene>
<name>A0A9D1JQB6_9FIRM</name>
<accession>A0A9D1JQB6</accession>
<dbReference type="InterPro" id="IPR048667">
    <property type="entry name" value="Imm5-like"/>
</dbReference>
<comment type="caution">
    <text evidence="2">The sequence shown here is derived from an EMBL/GenBank/DDBJ whole genome shotgun (WGS) entry which is preliminary data.</text>
</comment>
<protein>
    <recommendedName>
        <fullName evidence="1">Imm-5-like domain-containing protein</fullName>
    </recommendedName>
</protein>
<evidence type="ECO:0000313" key="2">
    <source>
        <dbReference type="EMBL" id="HIS46574.1"/>
    </source>
</evidence>
<dbReference type="AlphaFoldDB" id="A0A9D1JQB6"/>
<organism evidence="2 3">
    <name type="scientific">Candidatus Scybalocola faecigallinarum</name>
    <dbReference type="NCBI Taxonomy" id="2840941"/>
    <lineage>
        <taxon>Bacteria</taxon>
        <taxon>Bacillati</taxon>
        <taxon>Bacillota</taxon>
        <taxon>Clostridia</taxon>
        <taxon>Lachnospirales</taxon>
        <taxon>Lachnospiraceae</taxon>
        <taxon>Lachnospiraceae incertae sedis</taxon>
        <taxon>Candidatus Scybalocola (ex Gilroy et al. 2021)</taxon>
    </lineage>
</organism>
<sequence>MHMRVYVCMYTDVYEKLKRKNQILFTRDSVCLQRLLAKMGEQNDRTLVLWALECCRVPVKRLKEHFPEDERPQRALEASTMWSMGKIKMPEAKKAILQVHAMTKDVDSPEDAALCHAVGQGCSTVHTRGHAIGLPMYELTALVRLYGVDEARLDEKIEYYVNQLDLCMVKEHTQPRLWAPFLLK</sequence>
<feature type="domain" description="Imm-5-like" evidence="1">
    <location>
        <begin position="38"/>
        <end position="159"/>
    </location>
</feature>
<dbReference type="Proteomes" id="UP000823927">
    <property type="component" value="Unassembled WGS sequence"/>
</dbReference>
<proteinExistence type="predicted"/>
<evidence type="ECO:0000313" key="3">
    <source>
        <dbReference type="Proteomes" id="UP000823927"/>
    </source>
</evidence>
<reference evidence="2" key="1">
    <citation type="submission" date="2020-10" db="EMBL/GenBank/DDBJ databases">
        <authorList>
            <person name="Gilroy R."/>
        </authorList>
    </citation>
    <scope>NUCLEOTIDE SEQUENCE</scope>
    <source>
        <strain evidence="2">CHK178-757</strain>
    </source>
</reference>
<evidence type="ECO:0000259" key="1">
    <source>
        <dbReference type="Pfam" id="PF21805"/>
    </source>
</evidence>